<proteinExistence type="predicted"/>
<protein>
    <submittedName>
        <fullName evidence="1">Uncharacterized protein</fullName>
    </submittedName>
</protein>
<comment type="caution">
    <text evidence="1">The sequence shown here is derived from an EMBL/GenBank/DDBJ whole genome shotgun (WGS) entry which is preliminary data.</text>
</comment>
<organism evidence="1 2">
    <name type="scientific">Amycolatopsis bartoniae</name>
    <dbReference type="NCBI Taxonomy" id="941986"/>
    <lineage>
        <taxon>Bacteria</taxon>
        <taxon>Bacillati</taxon>
        <taxon>Actinomycetota</taxon>
        <taxon>Actinomycetes</taxon>
        <taxon>Pseudonocardiales</taxon>
        <taxon>Pseudonocardiaceae</taxon>
        <taxon>Amycolatopsis</taxon>
    </lineage>
</organism>
<reference evidence="1" key="2">
    <citation type="submission" date="2020-09" db="EMBL/GenBank/DDBJ databases">
        <authorList>
            <person name="Sun Q."/>
            <person name="Zhou Y."/>
        </authorList>
    </citation>
    <scope>NUCLEOTIDE SEQUENCE</scope>
    <source>
        <strain evidence="1">CGMCC 4.7679</strain>
    </source>
</reference>
<dbReference type="EMBL" id="BNAV01000006">
    <property type="protein sequence ID" value="GHF66286.1"/>
    <property type="molecule type" value="Genomic_DNA"/>
</dbReference>
<evidence type="ECO:0000313" key="2">
    <source>
        <dbReference type="Proteomes" id="UP000658656"/>
    </source>
</evidence>
<sequence>MIVHVGSTLAIAESSTRRWRLYRMTPLSTPLSIVASDEGLPPIRTSYPLAPEPAEVQAMAQHLDVDLRMLTAALHAHGR</sequence>
<evidence type="ECO:0000313" key="1">
    <source>
        <dbReference type="EMBL" id="GHF66286.1"/>
    </source>
</evidence>
<dbReference type="Proteomes" id="UP000658656">
    <property type="component" value="Unassembled WGS sequence"/>
</dbReference>
<dbReference type="AlphaFoldDB" id="A0A8H9MEY7"/>
<name>A0A8H9MEY7_9PSEU</name>
<keyword evidence="2" id="KW-1185">Reference proteome</keyword>
<reference evidence="1" key="1">
    <citation type="journal article" date="2014" name="Int. J. Syst. Evol. Microbiol.">
        <title>Complete genome sequence of Corynebacterium casei LMG S-19264T (=DSM 44701T), isolated from a smear-ripened cheese.</title>
        <authorList>
            <consortium name="US DOE Joint Genome Institute (JGI-PGF)"/>
            <person name="Walter F."/>
            <person name="Albersmeier A."/>
            <person name="Kalinowski J."/>
            <person name="Ruckert C."/>
        </authorList>
    </citation>
    <scope>NUCLEOTIDE SEQUENCE</scope>
    <source>
        <strain evidence="1">CGMCC 4.7679</strain>
    </source>
</reference>
<gene>
    <name evidence="1" type="ORF">GCM10017566_45080</name>
</gene>
<dbReference type="RefSeq" id="WP_145932788.1">
    <property type="nucleotide sequence ID" value="NZ_BNAV01000006.1"/>
</dbReference>
<accession>A0A8H9MEY7</accession>
<dbReference type="OrthoDB" id="3777082at2"/>